<evidence type="ECO:0000259" key="3">
    <source>
        <dbReference type="Pfam" id="PF13860"/>
    </source>
</evidence>
<accession>A0A344TTI0</accession>
<feature type="domain" description="FlgD/Vpr Ig-like" evidence="3">
    <location>
        <begin position="527"/>
        <end position="576"/>
    </location>
</feature>
<gene>
    <name evidence="4" type="ORF">DR864_29245</name>
</gene>
<feature type="signal peptide" evidence="2">
    <location>
        <begin position="1"/>
        <end position="21"/>
    </location>
</feature>
<feature type="compositionally biased region" description="Low complexity" evidence="1">
    <location>
        <begin position="140"/>
        <end position="152"/>
    </location>
</feature>
<dbReference type="InterPro" id="IPR025965">
    <property type="entry name" value="FlgD/Vpr_Ig-like"/>
</dbReference>
<dbReference type="Proteomes" id="UP000251993">
    <property type="component" value="Plasmid unnamed4"/>
</dbReference>
<dbReference type="InterPro" id="IPR011050">
    <property type="entry name" value="Pectin_lyase_fold/virulence"/>
</dbReference>
<feature type="chain" id="PRO_5016972157" description="FlgD/Vpr Ig-like domain-containing protein" evidence="2">
    <location>
        <begin position="22"/>
        <end position="589"/>
    </location>
</feature>
<protein>
    <recommendedName>
        <fullName evidence="3">FlgD/Vpr Ig-like domain-containing protein</fullName>
    </recommendedName>
</protein>
<dbReference type="SUPFAM" id="SSF51126">
    <property type="entry name" value="Pectin lyase-like"/>
    <property type="match status" value="1"/>
</dbReference>
<proteinExistence type="predicted"/>
<keyword evidence="5" id="KW-1185">Reference proteome</keyword>
<dbReference type="OrthoDB" id="6331147at2"/>
<dbReference type="Gene3D" id="2.60.40.4070">
    <property type="match status" value="1"/>
</dbReference>
<reference evidence="4 5" key="1">
    <citation type="submission" date="2018-07" db="EMBL/GenBank/DDBJ databases">
        <title>Genome sequencing of Runella.</title>
        <authorList>
            <person name="Baek M.-G."/>
            <person name="Yi H."/>
        </authorList>
    </citation>
    <scope>NUCLEOTIDE SEQUENCE [LARGE SCALE GENOMIC DNA]</scope>
    <source>
        <strain evidence="4 5">HYN0085</strain>
        <plasmid evidence="4 5">unnamed4</plasmid>
    </source>
</reference>
<evidence type="ECO:0000256" key="2">
    <source>
        <dbReference type="SAM" id="SignalP"/>
    </source>
</evidence>
<evidence type="ECO:0000256" key="1">
    <source>
        <dbReference type="SAM" id="MobiDB-lite"/>
    </source>
</evidence>
<dbReference type="KEGG" id="run:DR864_29245"/>
<dbReference type="NCBIfam" id="TIGR04183">
    <property type="entry name" value="Por_Secre_tail"/>
    <property type="match status" value="1"/>
</dbReference>
<name>A0A344TTI0_9BACT</name>
<geneLocation type="plasmid" evidence="4 5">
    <name>unnamed4</name>
</geneLocation>
<dbReference type="Pfam" id="PF13860">
    <property type="entry name" value="FlgD_ig"/>
    <property type="match status" value="1"/>
</dbReference>
<organism evidence="4 5">
    <name type="scientific">Runella rosea</name>
    <dbReference type="NCBI Taxonomy" id="2259595"/>
    <lineage>
        <taxon>Bacteria</taxon>
        <taxon>Pseudomonadati</taxon>
        <taxon>Bacteroidota</taxon>
        <taxon>Cytophagia</taxon>
        <taxon>Cytophagales</taxon>
        <taxon>Spirosomataceae</taxon>
        <taxon>Runella</taxon>
    </lineage>
</organism>
<keyword evidence="2" id="KW-0732">Signal</keyword>
<evidence type="ECO:0000313" key="5">
    <source>
        <dbReference type="Proteomes" id="UP000251993"/>
    </source>
</evidence>
<feature type="region of interest" description="Disordered" evidence="1">
    <location>
        <begin position="128"/>
        <end position="153"/>
    </location>
</feature>
<evidence type="ECO:0000313" key="4">
    <source>
        <dbReference type="EMBL" id="AXE21951.1"/>
    </source>
</evidence>
<keyword evidence="4" id="KW-0614">Plasmid</keyword>
<dbReference type="EMBL" id="CP030854">
    <property type="protein sequence ID" value="AXE21951.1"/>
    <property type="molecule type" value="Genomic_DNA"/>
</dbReference>
<dbReference type="AlphaFoldDB" id="A0A344TTI0"/>
<dbReference type="RefSeq" id="WP_114070691.1">
    <property type="nucleotide sequence ID" value="NZ_CP030854.1"/>
</dbReference>
<dbReference type="InterPro" id="IPR026444">
    <property type="entry name" value="Secre_tail"/>
</dbReference>
<sequence length="589" mass="64154">MKAINLLLIGLACLLSVSAVAQKLLPYSFQHQADSSDHKTLRFLTQVTQPNTTFLRLYFTGTQLSEGSYLVLEGADGARQELRKQDLENWHYSSAYFNGQSINVSLFAAPSDRNTVRISEVRVTDPQVGQARNAQRRAKTGGTTVQTTSATSPDLTEYPYSKAVGRFTNGSDSYGTGWIAPNGAIVTSYKVAFQVNSEGYDVIEFNIPASDGATVQHPTPQDQYPVKDWDKNGFKTFAFHGASATEVNSAGWAVLEALPNGTGLRPGERQQEYFRVATNPSNYIIDAMGDVPVDLFHYGNDAYDLLQGKTTYRTLRLTQTALLKQNSYLGLRDGVSTDRDVFVLYNMPFFLQSHEGAPVAYAGSNVAIGVHDDIPEDNPAYGLGFRDDGFRNGLASFFSNNSVYVDPEGLYDPGTGEIHKPFRTENKAASDAPVGAQVYFARGDYYGPSTFNRPMTLRAPVGTVRMGVPFSSARKAAGPTISPQLLAEGSSSSFVRESAEDRQVMASPNPFKEQTEINYPFAVGGPVSVHIFNMAGVPVATFTPNDAASGQKGVQWNGTDRHGMPVPAGLYLVKVNFGNQTYTTKVLKN</sequence>